<feature type="non-terminal residue" evidence="1">
    <location>
        <position position="65"/>
    </location>
</feature>
<evidence type="ECO:0000313" key="2">
    <source>
        <dbReference type="Proteomes" id="UP000824469"/>
    </source>
</evidence>
<comment type="caution">
    <text evidence="1">The sequence shown here is derived from an EMBL/GenBank/DDBJ whole genome shotgun (WGS) entry which is preliminary data.</text>
</comment>
<feature type="non-terminal residue" evidence="1">
    <location>
        <position position="1"/>
    </location>
</feature>
<dbReference type="AlphaFoldDB" id="A0AA38G3N0"/>
<organism evidence="1 2">
    <name type="scientific">Taxus chinensis</name>
    <name type="common">Chinese yew</name>
    <name type="synonym">Taxus wallichiana var. chinensis</name>
    <dbReference type="NCBI Taxonomy" id="29808"/>
    <lineage>
        <taxon>Eukaryota</taxon>
        <taxon>Viridiplantae</taxon>
        <taxon>Streptophyta</taxon>
        <taxon>Embryophyta</taxon>
        <taxon>Tracheophyta</taxon>
        <taxon>Spermatophyta</taxon>
        <taxon>Pinopsida</taxon>
        <taxon>Pinidae</taxon>
        <taxon>Conifers II</taxon>
        <taxon>Cupressales</taxon>
        <taxon>Taxaceae</taxon>
        <taxon>Taxus</taxon>
    </lineage>
</organism>
<proteinExistence type="predicted"/>
<evidence type="ECO:0000313" key="1">
    <source>
        <dbReference type="EMBL" id="KAH9315836.1"/>
    </source>
</evidence>
<accession>A0AA38G3N0</accession>
<dbReference type="EMBL" id="JAHRHJ020000005">
    <property type="protein sequence ID" value="KAH9315836.1"/>
    <property type="molecule type" value="Genomic_DNA"/>
</dbReference>
<sequence length="65" mass="7458">GSKDYIVESYGDCSDDTKSTINTSRKHRRDVFIDNFILKKSCSIDDDIAMVYITHVLEVREIDGE</sequence>
<reference evidence="1 2" key="1">
    <citation type="journal article" date="2021" name="Nat. Plants">
        <title>The Taxus genome provides insights into paclitaxel biosynthesis.</title>
        <authorList>
            <person name="Xiong X."/>
            <person name="Gou J."/>
            <person name="Liao Q."/>
            <person name="Li Y."/>
            <person name="Zhou Q."/>
            <person name="Bi G."/>
            <person name="Li C."/>
            <person name="Du R."/>
            <person name="Wang X."/>
            <person name="Sun T."/>
            <person name="Guo L."/>
            <person name="Liang H."/>
            <person name="Lu P."/>
            <person name="Wu Y."/>
            <person name="Zhang Z."/>
            <person name="Ro D.K."/>
            <person name="Shang Y."/>
            <person name="Huang S."/>
            <person name="Yan J."/>
        </authorList>
    </citation>
    <scope>NUCLEOTIDE SEQUENCE [LARGE SCALE GENOMIC DNA]</scope>
    <source>
        <strain evidence="1">Ta-2019</strain>
    </source>
</reference>
<dbReference type="Proteomes" id="UP000824469">
    <property type="component" value="Unassembled WGS sequence"/>
</dbReference>
<keyword evidence="2" id="KW-1185">Reference proteome</keyword>
<gene>
    <name evidence="1" type="ORF">KI387_024463</name>
</gene>
<protein>
    <submittedName>
        <fullName evidence="1">Uncharacterized protein</fullName>
    </submittedName>
</protein>
<name>A0AA38G3N0_TAXCH</name>